<accession>A0A0M8MHS4</accession>
<comment type="caution">
    <text evidence="2">The sequence shown here is derived from an EMBL/GenBank/DDBJ whole genome shotgun (WGS) entry which is preliminary data.</text>
</comment>
<evidence type="ECO:0000313" key="3">
    <source>
        <dbReference type="Proteomes" id="UP000037737"/>
    </source>
</evidence>
<dbReference type="AlphaFoldDB" id="A0A0M8MHS4"/>
<dbReference type="SUPFAM" id="SSF52980">
    <property type="entry name" value="Restriction endonuclease-like"/>
    <property type="match status" value="1"/>
</dbReference>
<proteinExistence type="predicted"/>
<feature type="domain" description="DUF559" evidence="1">
    <location>
        <begin position="208"/>
        <end position="269"/>
    </location>
</feature>
<evidence type="ECO:0000259" key="1">
    <source>
        <dbReference type="Pfam" id="PF04480"/>
    </source>
</evidence>
<sequence length="279" mass="30861">MATALRDESPIFLRRRDLIAAGWSDRALRFAVETGALLRPRAGVYLNADVSADVVDACALGGRLACVSELARRGVFVMDSSVLHVHLHAPRLKRTALGRPTRRHWAQLRRQPHPSAVAVSPLDAVACAVRCQSPRAGVATIDSALRNRVIDPGDLDELFGMLPRRYRVLRRLLDARAESGPESLVRVMLRTLGASVELQVSIATVGRVDFVVNGWLIVECDSAEHHASWDAQRRDRRRDRAAAALGYATLRLIAEDIMWHPDEVREALVGILSSRPAKR</sequence>
<gene>
    <name evidence="2" type="ORF">XI38_04420</name>
</gene>
<dbReference type="Proteomes" id="UP000037737">
    <property type="component" value="Unassembled WGS sequence"/>
</dbReference>
<dbReference type="Gene3D" id="3.40.960.10">
    <property type="entry name" value="VSR Endonuclease"/>
    <property type="match status" value="1"/>
</dbReference>
<dbReference type="EMBL" id="LAVO01000003">
    <property type="protein sequence ID" value="KOS11778.1"/>
    <property type="molecule type" value="Genomic_DNA"/>
</dbReference>
<dbReference type="InterPro" id="IPR007569">
    <property type="entry name" value="DUF559"/>
</dbReference>
<dbReference type="InterPro" id="IPR011335">
    <property type="entry name" value="Restrct_endonuc-II-like"/>
</dbReference>
<dbReference type="Pfam" id="PF04480">
    <property type="entry name" value="DUF559"/>
    <property type="match status" value="1"/>
</dbReference>
<dbReference type="PATRIC" id="fig|84292.3.peg.916"/>
<name>A0A0M8MHS4_9MICO</name>
<keyword evidence="3" id="KW-1185">Reference proteome</keyword>
<evidence type="ECO:0000313" key="2">
    <source>
        <dbReference type="EMBL" id="KOS11778.1"/>
    </source>
</evidence>
<dbReference type="KEGG" id="mcw:A8L33_01785"/>
<protein>
    <recommendedName>
        <fullName evidence="1">DUF559 domain-containing protein</fullName>
    </recommendedName>
</protein>
<reference evidence="2" key="1">
    <citation type="submission" date="2015-04" db="EMBL/GenBank/DDBJ databases">
        <title>Complete genome sequence of Microbacterium chocolatum SIT 101, a bacterium enantioselectively hydrolyzing mesomeric diesters.</title>
        <authorList>
            <person name="Li X."/>
            <person name="Xu Y."/>
        </authorList>
    </citation>
    <scope>NUCLEOTIDE SEQUENCE [LARGE SCALE GENOMIC DNA]</scope>
    <source>
        <strain evidence="2">SIT 101</strain>
    </source>
</reference>
<organism evidence="2 3">
    <name type="scientific">Microbacterium aurantiacum</name>
    <dbReference type="NCBI Taxonomy" id="162393"/>
    <lineage>
        <taxon>Bacteria</taxon>
        <taxon>Bacillati</taxon>
        <taxon>Actinomycetota</taxon>
        <taxon>Actinomycetes</taxon>
        <taxon>Micrococcales</taxon>
        <taxon>Microbacteriaceae</taxon>
        <taxon>Microbacterium</taxon>
    </lineage>
</organism>